<organism evidence="1 2">
    <name type="scientific">Sphingobacterium alkalisoli</name>
    <dbReference type="NCBI Taxonomy" id="1874115"/>
    <lineage>
        <taxon>Bacteria</taxon>
        <taxon>Pseudomonadati</taxon>
        <taxon>Bacteroidota</taxon>
        <taxon>Sphingobacteriia</taxon>
        <taxon>Sphingobacteriales</taxon>
        <taxon>Sphingobacteriaceae</taxon>
        <taxon>Sphingobacterium</taxon>
    </lineage>
</organism>
<dbReference type="EMBL" id="SUKA01000002">
    <property type="protein sequence ID" value="TJY67074.1"/>
    <property type="molecule type" value="Genomic_DNA"/>
</dbReference>
<evidence type="ECO:0000313" key="2">
    <source>
        <dbReference type="Proteomes" id="UP000309872"/>
    </source>
</evidence>
<gene>
    <name evidence="1" type="ORF">FAZ19_09285</name>
</gene>
<reference evidence="1 2" key="1">
    <citation type="submission" date="2019-04" db="EMBL/GenBank/DDBJ databases">
        <title>Sphingobacterium olei sp. nov., isolated from oil-contaminated soil.</title>
        <authorList>
            <person name="Liu B."/>
        </authorList>
    </citation>
    <scope>NUCLEOTIDE SEQUENCE [LARGE SCALE GENOMIC DNA]</scope>
    <source>
        <strain evidence="1 2">Y3L14</strain>
    </source>
</reference>
<protein>
    <submittedName>
        <fullName evidence="1">Uncharacterized protein</fullName>
    </submittedName>
</protein>
<sequence length="73" mass="8785">MKKSEAFPDYVRNQFLSLTKFDNGRSEKYSKIRTRYHTEQMKKSKNNGLNGNKADETLRNYKPIYFPYKSLLR</sequence>
<comment type="caution">
    <text evidence="1">The sequence shown here is derived from an EMBL/GenBank/DDBJ whole genome shotgun (WGS) entry which is preliminary data.</text>
</comment>
<keyword evidence="2" id="KW-1185">Reference proteome</keyword>
<name>A0A4U0H6Y0_9SPHI</name>
<accession>A0A4U0H6Y0</accession>
<evidence type="ECO:0000313" key="1">
    <source>
        <dbReference type="EMBL" id="TJY67074.1"/>
    </source>
</evidence>
<proteinExistence type="predicted"/>
<dbReference type="RefSeq" id="WP_169305616.1">
    <property type="nucleotide sequence ID" value="NZ_BMJX01000002.1"/>
</dbReference>
<dbReference type="AlphaFoldDB" id="A0A4U0H6Y0"/>
<dbReference type="Proteomes" id="UP000309872">
    <property type="component" value="Unassembled WGS sequence"/>
</dbReference>